<dbReference type="NCBIfam" id="NF006073">
    <property type="entry name" value="PRK08219.1"/>
    <property type="match status" value="1"/>
</dbReference>
<accession>A0A557ZUP8</accession>
<dbReference type="GO" id="GO:0016020">
    <property type="term" value="C:membrane"/>
    <property type="evidence" value="ECO:0007669"/>
    <property type="project" value="TreeGrafter"/>
</dbReference>
<gene>
    <name evidence="4" type="ORF">FNH06_35675</name>
</gene>
<dbReference type="PRINTS" id="PR00081">
    <property type="entry name" value="GDHRDH"/>
</dbReference>
<evidence type="ECO:0000256" key="2">
    <source>
        <dbReference type="ARBA" id="ARBA00023002"/>
    </source>
</evidence>
<dbReference type="PANTHER" id="PTHR44196:SF1">
    <property type="entry name" value="DEHYDROGENASE_REDUCTASE SDR FAMILY MEMBER 7B"/>
    <property type="match status" value="1"/>
</dbReference>
<dbReference type="Pfam" id="PF00106">
    <property type="entry name" value="adh_short"/>
    <property type="match status" value="1"/>
</dbReference>
<name>A0A557ZUP8_9PSEU</name>
<evidence type="ECO:0000313" key="5">
    <source>
        <dbReference type="Proteomes" id="UP000318578"/>
    </source>
</evidence>
<protein>
    <submittedName>
        <fullName evidence="4">SDR family oxidoreductase</fullName>
    </submittedName>
</protein>
<keyword evidence="5" id="KW-1185">Reference proteome</keyword>
<dbReference type="InterPro" id="IPR036291">
    <property type="entry name" value="NAD(P)-bd_dom_sf"/>
</dbReference>
<dbReference type="InterPro" id="IPR002347">
    <property type="entry name" value="SDR_fam"/>
</dbReference>
<dbReference type="InterPro" id="IPR057326">
    <property type="entry name" value="KR_dom"/>
</dbReference>
<dbReference type="SMART" id="SM00822">
    <property type="entry name" value="PKS_KR"/>
    <property type="match status" value="1"/>
</dbReference>
<proteinExistence type="inferred from homology"/>
<reference evidence="4 5" key="1">
    <citation type="submission" date="2019-07" db="EMBL/GenBank/DDBJ databases">
        <title>New species of Amycolatopsis and Streptomyces.</title>
        <authorList>
            <person name="Duangmal K."/>
            <person name="Teo W.F.A."/>
            <person name="Lipun K."/>
        </authorList>
    </citation>
    <scope>NUCLEOTIDE SEQUENCE [LARGE SCALE GENOMIC DNA]</scope>
    <source>
        <strain evidence="4 5">JCM 30562</strain>
    </source>
</reference>
<keyword evidence="2" id="KW-0560">Oxidoreductase</keyword>
<dbReference type="PROSITE" id="PS00061">
    <property type="entry name" value="ADH_SHORT"/>
    <property type="match status" value="1"/>
</dbReference>
<comment type="caution">
    <text evidence="4">The sequence shown here is derived from an EMBL/GenBank/DDBJ whole genome shotgun (WGS) entry which is preliminary data.</text>
</comment>
<dbReference type="CDD" id="cd05233">
    <property type="entry name" value="SDR_c"/>
    <property type="match status" value="1"/>
</dbReference>
<dbReference type="Proteomes" id="UP000318578">
    <property type="component" value="Unassembled WGS sequence"/>
</dbReference>
<dbReference type="AlphaFoldDB" id="A0A557ZUP8"/>
<dbReference type="EMBL" id="VJZA01000112">
    <property type="protein sequence ID" value="TVT15753.1"/>
    <property type="molecule type" value="Genomic_DNA"/>
</dbReference>
<evidence type="ECO:0000259" key="3">
    <source>
        <dbReference type="SMART" id="SM00822"/>
    </source>
</evidence>
<evidence type="ECO:0000313" key="4">
    <source>
        <dbReference type="EMBL" id="TVT15753.1"/>
    </source>
</evidence>
<dbReference type="PANTHER" id="PTHR44196">
    <property type="entry name" value="DEHYDROGENASE/REDUCTASE SDR FAMILY MEMBER 7B"/>
    <property type="match status" value="1"/>
</dbReference>
<comment type="similarity">
    <text evidence="1">Belongs to the short-chain dehydrogenases/reductases (SDR) family.</text>
</comment>
<dbReference type="InterPro" id="IPR020904">
    <property type="entry name" value="Sc_DH/Rdtase_CS"/>
</dbReference>
<dbReference type="SUPFAM" id="SSF51735">
    <property type="entry name" value="NAD(P)-binding Rossmann-fold domains"/>
    <property type="match status" value="1"/>
</dbReference>
<evidence type="ECO:0000256" key="1">
    <source>
        <dbReference type="ARBA" id="ARBA00006484"/>
    </source>
</evidence>
<dbReference type="OrthoDB" id="9775296at2"/>
<dbReference type="GO" id="GO:0016491">
    <property type="term" value="F:oxidoreductase activity"/>
    <property type="evidence" value="ECO:0007669"/>
    <property type="project" value="UniProtKB-KW"/>
</dbReference>
<feature type="domain" description="Ketoreductase" evidence="3">
    <location>
        <begin position="34"/>
        <end position="207"/>
    </location>
</feature>
<organism evidence="4 5">
    <name type="scientific">Amycolatopsis acidiphila</name>
    <dbReference type="NCBI Taxonomy" id="715473"/>
    <lineage>
        <taxon>Bacteria</taxon>
        <taxon>Bacillati</taxon>
        <taxon>Actinomycetota</taxon>
        <taxon>Actinomycetes</taxon>
        <taxon>Pseudonocardiales</taxon>
        <taxon>Pseudonocardiaceae</taxon>
        <taxon>Amycolatopsis</taxon>
    </lineage>
</organism>
<dbReference type="Gene3D" id="3.40.50.720">
    <property type="entry name" value="NAD(P)-binding Rossmann-like Domain"/>
    <property type="match status" value="1"/>
</dbReference>
<sequence>MPRTCSGAVNSADYTRVREFLPLRKETTVAERRPVAVVVGATGGIGRAVAASLDGEGYAVWLAGRDEAALKSMAAGLADAACWTLDLSDGDTEVPLELPDVDVLVHCAGVFEFGGIEQMPESRWRQVFSVNLFGVVGTTRALLPRLRAAHGHVVVVNSTVVRRSAAGRSAYAASKEALRVFAEALHQEELDHGIRVTTIYPGRVATGMQRTVRRYEGGPFEPRRYLTAETVAGAVLVVLSAPPDAHLTEFVLKPAPRR</sequence>